<dbReference type="Gene3D" id="2.130.10.10">
    <property type="entry name" value="YVTN repeat-like/Quinoprotein amine dehydrogenase"/>
    <property type="match status" value="2"/>
</dbReference>
<feature type="repeat" description="WD" evidence="3">
    <location>
        <begin position="55"/>
        <end position="96"/>
    </location>
</feature>
<evidence type="ECO:0000313" key="6">
    <source>
        <dbReference type="EMBL" id="KAG1810121.1"/>
    </source>
</evidence>
<dbReference type="InterPro" id="IPR019775">
    <property type="entry name" value="WD40_repeat_CS"/>
</dbReference>
<feature type="repeat" description="WD" evidence="3">
    <location>
        <begin position="14"/>
        <end position="54"/>
    </location>
</feature>
<protein>
    <recommendedName>
        <fullName evidence="5">Heterokaryon incompatibility domain-containing protein</fullName>
    </recommendedName>
</protein>
<dbReference type="InterPro" id="IPR011990">
    <property type="entry name" value="TPR-like_helical_dom_sf"/>
</dbReference>
<sequence>MSKPIPITTPLRELKGHEHCIMAAAVFPDKRLVTGSHDKTVRLWDLETGVALKKMELHRGGVSRLAVSQDEQLIASGDLNGEVMIWHGETGELLSQPIKAHTEWVSSLDFSPDGTVLATCSNDGMTKLWSTKTWSELQGRPIKCGGGTGCVRYSPSGEFIAIATSSIDIYNSGTRELVASFKGHKSHNFSLVWTADGTRLLTGGDGVDPTIREWDTTTWQQVGDPWTGHSNYINVMVINPAGTLVASVSPHEGHVRLWRVSDRRTVAIFKHSSGPEWVAFSVDGIMTARIACIDGDLSLAEELLTQDISTDGNNHTSYAHRSFVMARKHDWDHAVQDAITSISIQPSLIGFISKGIALCGKGHIRDARAAFDVASMYTDQDSEIVHFLLLIKAITLFNAGKHDEASLLLKELAAGCPNADTRACRIVEAYLRVQLEKALDGARHAEAADHFTSAVNSSNSSPKLNIHEIYEDLVVLFGWDLKCLWLTTHQKRCNALLQAGEFQDAVKLYRYMVDSSNKNTMVDYLDWSNGKSTFREECNTLCIANGDVALAASEYDRAIDLYSAAIALGSASDVVFANRSKAMLGKMLWEDAVLDAQKVTELNPSSHVGYQLTHTALRGAERYDEAIEAFTIMLSKLDDAPEAQIRSLRQQYVCPSQAEDAIRRAVWIELENAPLRLLNTSTGLLCDRAAQLNSFKMSPVYNELIAFPTKDSNLRTERIKDVVATYFRCVLLSHRWEETEVLLHDIQDKVVYELNGLGGIAKLQSFCKIVRDAGYNWAWMDTCCIDKKSNITELQESINSMFVWYRNSALTIVYLSDVPPSSQPGALAGSVWNERGWTFQELVAPQVVIFYQKDWSLYLGDRSPNHKESPAIMKELEDATGIDARALVNFSPGMRGAREKLQWASKRVTTLQEDVAYSLFGIFGITLPVIYGEKKQNALGRLLQEIVARSGDITVLDWIGQPSEFNSCLPAHITSYTTPPCALSSLSEDDIHTQLSSLRKNLDVELALELYDRLDYTSAARFANCRLHLPCIAFRVTEVSLSYGPSQETRYKVKADGLRDLLITTKELNIHSRTRPIKQTFLLVRPWDRSLLELPDFANLLDDTESEGDYRTPPFSTSVDSPSHSPVKQDGVDLESRALRLLVRLGQPFGAFLLARQRGGEYKRVASDRNIIAQVKDVSSVQDLMDIKTVEIL</sequence>
<evidence type="ECO:0000313" key="7">
    <source>
        <dbReference type="Proteomes" id="UP000719766"/>
    </source>
</evidence>
<evidence type="ECO:0000256" key="4">
    <source>
        <dbReference type="SAM" id="MobiDB-lite"/>
    </source>
</evidence>
<dbReference type="PANTHER" id="PTHR10622:SF10">
    <property type="entry name" value="HET DOMAIN-CONTAINING PROTEIN"/>
    <property type="match status" value="1"/>
</dbReference>
<dbReference type="GeneID" id="64599243"/>
<keyword evidence="2" id="KW-0677">Repeat</keyword>
<dbReference type="SMART" id="SM00320">
    <property type="entry name" value="WD40"/>
    <property type="match status" value="5"/>
</dbReference>
<feature type="compositionally biased region" description="Polar residues" evidence="4">
    <location>
        <begin position="1114"/>
        <end position="1126"/>
    </location>
</feature>
<accession>A0A9P7J9F9</accession>
<dbReference type="EMBL" id="JABBWE010000001">
    <property type="protein sequence ID" value="KAG1810121.1"/>
    <property type="molecule type" value="Genomic_DNA"/>
</dbReference>
<dbReference type="InterPro" id="IPR010730">
    <property type="entry name" value="HET"/>
</dbReference>
<dbReference type="Pfam" id="PF00400">
    <property type="entry name" value="WD40"/>
    <property type="match status" value="5"/>
</dbReference>
<gene>
    <name evidence="6" type="ORF">HD556DRAFT_1435835</name>
</gene>
<proteinExistence type="predicted"/>
<dbReference type="CDD" id="cd00200">
    <property type="entry name" value="WD40"/>
    <property type="match status" value="1"/>
</dbReference>
<feature type="domain" description="Heterokaryon incompatibility" evidence="5">
    <location>
        <begin position="731"/>
        <end position="818"/>
    </location>
</feature>
<evidence type="ECO:0000256" key="3">
    <source>
        <dbReference type="PROSITE-ProRule" id="PRU00221"/>
    </source>
</evidence>
<dbReference type="OrthoDB" id="2664909at2759"/>
<reference evidence="6" key="1">
    <citation type="journal article" date="2020" name="New Phytol.">
        <title>Comparative genomics reveals dynamic genome evolution in host specialist ectomycorrhizal fungi.</title>
        <authorList>
            <person name="Lofgren L.A."/>
            <person name="Nguyen N.H."/>
            <person name="Vilgalys R."/>
            <person name="Ruytinx J."/>
            <person name="Liao H.L."/>
            <person name="Branco S."/>
            <person name="Kuo A."/>
            <person name="LaButti K."/>
            <person name="Lipzen A."/>
            <person name="Andreopoulos W."/>
            <person name="Pangilinan J."/>
            <person name="Riley R."/>
            <person name="Hundley H."/>
            <person name="Na H."/>
            <person name="Barry K."/>
            <person name="Grigoriev I.V."/>
            <person name="Stajich J.E."/>
            <person name="Kennedy P.G."/>
        </authorList>
    </citation>
    <scope>NUCLEOTIDE SEQUENCE</scope>
    <source>
        <strain evidence="6">S12</strain>
    </source>
</reference>
<dbReference type="AlphaFoldDB" id="A0A9P7J9F9"/>
<dbReference type="Pfam" id="PF06985">
    <property type="entry name" value="HET"/>
    <property type="match status" value="1"/>
</dbReference>
<comment type="caution">
    <text evidence="6">The sequence shown here is derived from an EMBL/GenBank/DDBJ whole genome shotgun (WGS) entry which is preliminary data.</text>
</comment>
<dbReference type="InterPro" id="IPR036322">
    <property type="entry name" value="WD40_repeat_dom_sf"/>
</dbReference>
<evidence type="ECO:0000259" key="5">
    <source>
        <dbReference type="Pfam" id="PF06985"/>
    </source>
</evidence>
<feature type="repeat" description="WD" evidence="3">
    <location>
        <begin position="98"/>
        <end position="139"/>
    </location>
</feature>
<evidence type="ECO:0000256" key="2">
    <source>
        <dbReference type="ARBA" id="ARBA00022737"/>
    </source>
</evidence>
<feature type="region of interest" description="Disordered" evidence="4">
    <location>
        <begin position="1108"/>
        <end position="1129"/>
    </location>
</feature>
<organism evidence="6 7">
    <name type="scientific">Suillus plorans</name>
    <dbReference type="NCBI Taxonomy" id="116603"/>
    <lineage>
        <taxon>Eukaryota</taxon>
        <taxon>Fungi</taxon>
        <taxon>Dikarya</taxon>
        <taxon>Basidiomycota</taxon>
        <taxon>Agaricomycotina</taxon>
        <taxon>Agaricomycetes</taxon>
        <taxon>Agaricomycetidae</taxon>
        <taxon>Boletales</taxon>
        <taxon>Suillineae</taxon>
        <taxon>Suillaceae</taxon>
        <taxon>Suillus</taxon>
    </lineage>
</organism>
<dbReference type="PROSITE" id="PS50294">
    <property type="entry name" value="WD_REPEATS_REGION"/>
    <property type="match status" value="2"/>
</dbReference>
<dbReference type="SUPFAM" id="SSF50978">
    <property type="entry name" value="WD40 repeat-like"/>
    <property type="match status" value="1"/>
</dbReference>
<dbReference type="Proteomes" id="UP000719766">
    <property type="component" value="Unassembled WGS sequence"/>
</dbReference>
<dbReference type="RefSeq" id="XP_041167786.1">
    <property type="nucleotide sequence ID" value="XM_041305479.1"/>
</dbReference>
<dbReference type="Gene3D" id="1.25.40.10">
    <property type="entry name" value="Tetratricopeptide repeat domain"/>
    <property type="match status" value="2"/>
</dbReference>
<dbReference type="InterPro" id="IPR001680">
    <property type="entry name" value="WD40_rpt"/>
</dbReference>
<keyword evidence="7" id="KW-1185">Reference proteome</keyword>
<dbReference type="PANTHER" id="PTHR10622">
    <property type="entry name" value="HET DOMAIN-CONTAINING PROTEIN"/>
    <property type="match status" value="1"/>
</dbReference>
<keyword evidence="1 3" id="KW-0853">WD repeat</keyword>
<evidence type="ECO:0000256" key="1">
    <source>
        <dbReference type="ARBA" id="ARBA00022574"/>
    </source>
</evidence>
<dbReference type="PROSITE" id="PS50082">
    <property type="entry name" value="WD_REPEATS_2"/>
    <property type="match status" value="3"/>
</dbReference>
<dbReference type="PROSITE" id="PS00678">
    <property type="entry name" value="WD_REPEATS_1"/>
    <property type="match status" value="1"/>
</dbReference>
<name>A0A9P7J9F9_9AGAM</name>
<dbReference type="InterPro" id="IPR015943">
    <property type="entry name" value="WD40/YVTN_repeat-like_dom_sf"/>
</dbReference>
<dbReference type="SUPFAM" id="SSF48452">
    <property type="entry name" value="TPR-like"/>
    <property type="match status" value="2"/>
</dbReference>